<protein>
    <recommendedName>
        <fullName evidence="2">GGDEF domain-containing protein</fullName>
    </recommendedName>
</protein>
<dbReference type="SMART" id="SM00267">
    <property type="entry name" value="GGDEF"/>
    <property type="match status" value="1"/>
</dbReference>
<evidence type="ECO:0000313" key="3">
    <source>
        <dbReference type="EMBL" id="GIO51476.1"/>
    </source>
</evidence>
<dbReference type="SUPFAM" id="SSF55073">
    <property type="entry name" value="Nucleotide cyclase"/>
    <property type="match status" value="1"/>
</dbReference>
<dbReference type="Gene3D" id="3.30.70.270">
    <property type="match status" value="1"/>
</dbReference>
<keyword evidence="1" id="KW-0812">Transmembrane</keyword>
<feature type="transmembrane region" description="Helical" evidence="1">
    <location>
        <begin position="6"/>
        <end position="28"/>
    </location>
</feature>
<feature type="transmembrane region" description="Helical" evidence="1">
    <location>
        <begin position="171"/>
        <end position="191"/>
    </location>
</feature>
<evidence type="ECO:0000313" key="4">
    <source>
        <dbReference type="Proteomes" id="UP000682811"/>
    </source>
</evidence>
<sequence length="361" mass="40493">MERFQALQDGLIIGISLILLLMCALMYLRWKTQLYLNFSGAALLGVFATIGLASFSDKPGVVYMFFASLFTCGLIMQQINSFRLFYHKRTDRLYVHLGTAFLTVLAAAASLFLPTEMSSLLILLIVALLGCYSALKLFSENERLRNTLAIALYSVYALCLFVWAMTKVERLLLFGNLFLIFSLLVMFGLLFERIVGIMQAATFTSTHDEITGLLTRKHFMQQAHQWINRKQAFGIIYIDIAVNSDGTGLLNDVLLKNLGIAIMKYTEGFGISGRYAPNGFAVLVTKPDVEIGDLSDRIRMRLEFEAPGSIFTGHMLLIEDNELEHVIHEAAQLAERSRKHGLDKIHGLEQSRILSDSGVQK</sequence>
<dbReference type="InterPro" id="IPR043128">
    <property type="entry name" value="Rev_trsase/Diguanyl_cyclase"/>
</dbReference>
<dbReference type="InterPro" id="IPR000160">
    <property type="entry name" value="GGDEF_dom"/>
</dbReference>
<keyword evidence="1" id="KW-0472">Membrane</keyword>
<accession>A0A920CRV7</accession>
<dbReference type="RefSeq" id="WP_212981458.1">
    <property type="nucleotide sequence ID" value="NZ_AP025343.1"/>
</dbReference>
<dbReference type="EMBL" id="BORT01000054">
    <property type="protein sequence ID" value="GIO51476.1"/>
    <property type="molecule type" value="Genomic_DNA"/>
</dbReference>
<reference evidence="3 4" key="1">
    <citation type="submission" date="2021-03" db="EMBL/GenBank/DDBJ databases">
        <title>Antimicrobial resistance genes in bacteria isolated from Japanese honey, and their potential for conferring macrolide and lincosamide resistance in the American foulbrood pathogen Paenibacillus larvae.</title>
        <authorList>
            <person name="Okamoto M."/>
            <person name="Kumagai M."/>
            <person name="Kanamori H."/>
            <person name="Takamatsu D."/>
        </authorList>
    </citation>
    <scope>NUCLEOTIDE SEQUENCE [LARGE SCALE GENOMIC DNA]</scope>
    <source>
        <strain evidence="3 4">J34TS1</strain>
    </source>
</reference>
<evidence type="ECO:0000256" key="1">
    <source>
        <dbReference type="SAM" id="Phobius"/>
    </source>
</evidence>
<name>A0A920CRV7_9BACL</name>
<proteinExistence type="predicted"/>
<keyword evidence="1" id="KW-1133">Transmembrane helix</keyword>
<feature type="transmembrane region" description="Helical" evidence="1">
    <location>
        <begin position="147"/>
        <end position="165"/>
    </location>
</feature>
<keyword evidence="4" id="KW-1185">Reference proteome</keyword>
<feature type="transmembrane region" description="Helical" evidence="1">
    <location>
        <begin position="93"/>
        <end position="113"/>
    </location>
</feature>
<feature type="transmembrane region" description="Helical" evidence="1">
    <location>
        <begin position="119"/>
        <end position="135"/>
    </location>
</feature>
<comment type="caution">
    <text evidence="3">The sequence shown here is derived from an EMBL/GenBank/DDBJ whole genome shotgun (WGS) entry which is preliminary data.</text>
</comment>
<feature type="transmembrane region" description="Helical" evidence="1">
    <location>
        <begin position="61"/>
        <end position="81"/>
    </location>
</feature>
<dbReference type="InterPro" id="IPR029787">
    <property type="entry name" value="Nucleotide_cyclase"/>
</dbReference>
<feature type="transmembrane region" description="Helical" evidence="1">
    <location>
        <begin position="35"/>
        <end position="55"/>
    </location>
</feature>
<evidence type="ECO:0000259" key="2">
    <source>
        <dbReference type="SMART" id="SM00267"/>
    </source>
</evidence>
<dbReference type="Proteomes" id="UP000682811">
    <property type="component" value="Unassembled WGS sequence"/>
</dbReference>
<organism evidence="3 4">
    <name type="scientific">Paenibacillus azoreducens</name>
    <dbReference type="NCBI Taxonomy" id="116718"/>
    <lineage>
        <taxon>Bacteria</taxon>
        <taxon>Bacillati</taxon>
        <taxon>Bacillota</taxon>
        <taxon>Bacilli</taxon>
        <taxon>Bacillales</taxon>
        <taxon>Paenibacillaceae</taxon>
        <taxon>Paenibacillus</taxon>
    </lineage>
</organism>
<dbReference type="AlphaFoldDB" id="A0A920CRV7"/>
<feature type="domain" description="GGDEF" evidence="2">
    <location>
        <begin position="194"/>
        <end position="348"/>
    </location>
</feature>
<gene>
    <name evidence="3" type="ORF">J34TS1_62410</name>
</gene>